<dbReference type="RefSeq" id="WP_109946117.1">
    <property type="nucleotide sequence ID" value="NZ_QGGF01000060.1"/>
</dbReference>
<keyword evidence="6" id="KW-0769">Symport</keyword>
<dbReference type="Proteomes" id="UP000245683">
    <property type="component" value="Unassembled WGS sequence"/>
</dbReference>
<dbReference type="FunFam" id="1.20.1250.20:FF:000001">
    <property type="entry name" value="Dicarboxylate MFS transporter"/>
    <property type="match status" value="1"/>
</dbReference>
<evidence type="ECO:0000256" key="5">
    <source>
        <dbReference type="ARBA" id="ARBA00022692"/>
    </source>
</evidence>
<evidence type="ECO:0000256" key="10">
    <source>
        <dbReference type="ARBA" id="ARBA00039918"/>
    </source>
</evidence>
<feature type="transmembrane region" description="Helical" evidence="11">
    <location>
        <begin position="340"/>
        <end position="358"/>
    </location>
</feature>
<feature type="transmembrane region" description="Helical" evidence="11">
    <location>
        <begin position="155"/>
        <end position="178"/>
    </location>
</feature>
<evidence type="ECO:0000256" key="3">
    <source>
        <dbReference type="ARBA" id="ARBA00022448"/>
    </source>
</evidence>
<keyword evidence="8 11" id="KW-0472">Membrane</keyword>
<dbReference type="PANTHER" id="PTHR43045:SF1">
    <property type="entry name" value="SHIKIMATE TRANSPORTER"/>
    <property type="match status" value="1"/>
</dbReference>
<comment type="caution">
    <text evidence="13">The sequence shown here is derived from an EMBL/GenBank/DDBJ whole genome shotgun (WGS) entry which is preliminary data.</text>
</comment>
<dbReference type="SUPFAM" id="SSF103473">
    <property type="entry name" value="MFS general substrate transporter"/>
    <property type="match status" value="1"/>
</dbReference>
<dbReference type="InterPro" id="IPR020846">
    <property type="entry name" value="MFS_dom"/>
</dbReference>
<dbReference type="PANTHER" id="PTHR43045">
    <property type="entry name" value="SHIKIMATE TRANSPORTER"/>
    <property type="match status" value="1"/>
</dbReference>
<dbReference type="PROSITE" id="PS50850">
    <property type="entry name" value="MFS"/>
    <property type="match status" value="1"/>
</dbReference>
<feature type="transmembrane region" description="Helical" evidence="11">
    <location>
        <begin position="248"/>
        <end position="271"/>
    </location>
</feature>
<evidence type="ECO:0000313" key="14">
    <source>
        <dbReference type="Proteomes" id="UP000245683"/>
    </source>
</evidence>
<dbReference type="GO" id="GO:0005886">
    <property type="term" value="C:plasma membrane"/>
    <property type="evidence" value="ECO:0007669"/>
    <property type="project" value="UniProtKB-SubCell"/>
</dbReference>
<keyword evidence="3" id="KW-0813">Transport</keyword>
<feature type="domain" description="Major facilitator superfamily (MFS) profile" evidence="12">
    <location>
        <begin position="17"/>
        <end position="435"/>
    </location>
</feature>
<keyword evidence="7 11" id="KW-1133">Transmembrane helix</keyword>
<reference evidence="14" key="1">
    <citation type="submission" date="2018-05" db="EMBL/GenBank/DDBJ databases">
        <title>Micromonospora globispora sp. nov. and Micromonospora rugosa sp. nov., isolated from marine sediment.</title>
        <authorList>
            <person name="Carro L."/>
            <person name="Aysel V."/>
            <person name="Cetin D."/>
            <person name="Igual J.M."/>
            <person name="Klenk H.-P."/>
            <person name="Trujillo M.E."/>
            <person name="Sahin N."/>
        </authorList>
    </citation>
    <scope>NUCLEOTIDE SEQUENCE [LARGE SCALE GENOMIC DNA]</scope>
    <source>
        <strain evidence="14">S2904</strain>
    </source>
</reference>
<evidence type="ECO:0000259" key="12">
    <source>
        <dbReference type="PROSITE" id="PS50850"/>
    </source>
</evidence>
<evidence type="ECO:0000256" key="4">
    <source>
        <dbReference type="ARBA" id="ARBA00022475"/>
    </source>
</evidence>
<feature type="transmembrane region" description="Helical" evidence="11">
    <location>
        <begin position="379"/>
        <end position="400"/>
    </location>
</feature>
<dbReference type="OrthoDB" id="9066401at2"/>
<dbReference type="EMBL" id="QGSV01000235">
    <property type="protein sequence ID" value="PWU45882.1"/>
    <property type="molecule type" value="Genomic_DNA"/>
</dbReference>
<gene>
    <name evidence="13" type="ORF">DLJ46_19750</name>
</gene>
<feature type="transmembrane region" description="Helical" evidence="11">
    <location>
        <begin position="29"/>
        <end position="48"/>
    </location>
</feature>
<organism evidence="13 14">
    <name type="scientific">Micromonospora globispora</name>
    <dbReference type="NCBI Taxonomy" id="1450148"/>
    <lineage>
        <taxon>Bacteria</taxon>
        <taxon>Bacillati</taxon>
        <taxon>Actinomycetota</taxon>
        <taxon>Actinomycetes</taxon>
        <taxon>Micromonosporales</taxon>
        <taxon>Micromonosporaceae</taxon>
        <taxon>Micromonospora</taxon>
    </lineage>
</organism>
<feature type="transmembrane region" description="Helical" evidence="11">
    <location>
        <begin position="283"/>
        <end position="303"/>
    </location>
</feature>
<feature type="transmembrane region" description="Helical" evidence="11">
    <location>
        <begin position="90"/>
        <end position="111"/>
    </location>
</feature>
<evidence type="ECO:0000256" key="6">
    <source>
        <dbReference type="ARBA" id="ARBA00022847"/>
    </source>
</evidence>
<feature type="transmembrane region" description="Helical" evidence="11">
    <location>
        <begin position="190"/>
        <end position="210"/>
    </location>
</feature>
<keyword evidence="5 11" id="KW-0812">Transmembrane</keyword>
<evidence type="ECO:0000256" key="9">
    <source>
        <dbReference type="ARBA" id="ARBA00037295"/>
    </source>
</evidence>
<name>A0A317K203_9ACTN</name>
<evidence type="ECO:0000256" key="8">
    <source>
        <dbReference type="ARBA" id="ARBA00023136"/>
    </source>
</evidence>
<evidence type="ECO:0000256" key="7">
    <source>
        <dbReference type="ARBA" id="ARBA00022989"/>
    </source>
</evidence>
<dbReference type="GO" id="GO:0015293">
    <property type="term" value="F:symporter activity"/>
    <property type="evidence" value="ECO:0007669"/>
    <property type="project" value="UniProtKB-KW"/>
</dbReference>
<accession>A0A317K203</accession>
<dbReference type="InterPro" id="IPR011701">
    <property type="entry name" value="MFS"/>
</dbReference>
<evidence type="ECO:0000256" key="1">
    <source>
        <dbReference type="ARBA" id="ARBA00004651"/>
    </source>
</evidence>
<feature type="transmembrane region" description="Helical" evidence="11">
    <location>
        <begin position="315"/>
        <end position="334"/>
    </location>
</feature>
<dbReference type="AlphaFoldDB" id="A0A317K203"/>
<comment type="function">
    <text evidence="9">May be a proton symporter involved in the uptake of osmolytes such as proline and glycine betaine.</text>
</comment>
<evidence type="ECO:0000256" key="11">
    <source>
        <dbReference type="SAM" id="Phobius"/>
    </source>
</evidence>
<protein>
    <recommendedName>
        <fullName evidence="10">Putative proline/betaine transporter</fullName>
    </recommendedName>
</protein>
<comment type="similarity">
    <text evidence="2">Belongs to the major facilitator superfamily. Metabolite:H+ Symporter (MHS) family (TC 2.A.1.6) family.</text>
</comment>
<comment type="subcellular location">
    <subcellularLocation>
        <location evidence="1">Cell membrane</location>
        <topology evidence="1">Multi-pass membrane protein</topology>
    </subcellularLocation>
</comment>
<sequence>MSTQQAIATQPTRARRIAFAATAAASIEWYDFFIYATAAALVLGPLFFPGASPAAAVLASFATFGVGFVARPIGGVIFGHFGDKVGRKPMLAIALGLMAVATTLIGLLPSYDTIGVLAPIALVVLRICQGVSVGGQWAGAMLLATESAPPGKRGLYGSLVQIGVPIGMILGNAVFLVLAAVLSDEQFMDWGWRVPFLLSAVFVPFAFYIHHRIDDTPEFKHAEEKLASQPLAQRRSPILDVLRQHPKAVLLATSVFLVIGVAFYMLIAGLLDYGTRALGISKGSMLAAVLISVGAMAAFLPLFAGLSDRVGRKPVYAAGAVVTGVWVFAMFPLVETGNQGLIILALLVAMLGLAMMYGPQAALFSEMFPAHLRYSGASLGAQIANAIGAGFAPFIMVLLLEWTGSSLSVAVYIAALAGLALISLAFITVTPEKVREDAGAAPGLVVAAGVDPED</sequence>
<keyword evidence="4" id="KW-1003">Cell membrane</keyword>
<dbReference type="Pfam" id="PF07690">
    <property type="entry name" value="MFS_1"/>
    <property type="match status" value="1"/>
</dbReference>
<dbReference type="CDD" id="cd17369">
    <property type="entry name" value="MFS_ShiA_like"/>
    <property type="match status" value="1"/>
</dbReference>
<dbReference type="Gene3D" id="1.20.1250.20">
    <property type="entry name" value="MFS general substrate transporter like domains"/>
    <property type="match status" value="2"/>
</dbReference>
<proteinExistence type="inferred from homology"/>
<feature type="transmembrane region" description="Helical" evidence="11">
    <location>
        <begin position="54"/>
        <end position="78"/>
    </location>
</feature>
<keyword evidence="14" id="KW-1185">Reference proteome</keyword>
<evidence type="ECO:0000256" key="2">
    <source>
        <dbReference type="ARBA" id="ARBA00008240"/>
    </source>
</evidence>
<evidence type="ECO:0000313" key="13">
    <source>
        <dbReference type="EMBL" id="PWU45882.1"/>
    </source>
</evidence>
<dbReference type="InterPro" id="IPR036259">
    <property type="entry name" value="MFS_trans_sf"/>
</dbReference>
<feature type="transmembrane region" description="Helical" evidence="11">
    <location>
        <begin position="406"/>
        <end position="427"/>
    </location>
</feature>